<dbReference type="EMBL" id="JAEPQZ010000002">
    <property type="protein sequence ID" value="KAG2184707.1"/>
    <property type="molecule type" value="Genomic_DNA"/>
</dbReference>
<protein>
    <submittedName>
        <fullName evidence="2">Uncharacterized protein</fullName>
    </submittedName>
</protein>
<feature type="region of interest" description="Disordered" evidence="1">
    <location>
        <begin position="379"/>
        <end position="399"/>
    </location>
</feature>
<proteinExistence type="predicted"/>
<evidence type="ECO:0000313" key="2">
    <source>
        <dbReference type="EMBL" id="KAG2184707.1"/>
    </source>
</evidence>
<reference evidence="2" key="1">
    <citation type="submission" date="2020-12" db="EMBL/GenBank/DDBJ databases">
        <title>Metabolic potential, ecology and presence of endohyphal bacteria is reflected in genomic diversity of Mucoromycotina.</title>
        <authorList>
            <person name="Muszewska A."/>
            <person name="Okrasinska A."/>
            <person name="Steczkiewicz K."/>
            <person name="Drgas O."/>
            <person name="Orlowska M."/>
            <person name="Perlinska-Lenart U."/>
            <person name="Aleksandrzak-Piekarczyk T."/>
            <person name="Szatraj K."/>
            <person name="Zielenkiewicz U."/>
            <person name="Pilsyk S."/>
            <person name="Malc E."/>
            <person name="Mieczkowski P."/>
            <person name="Kruszewska J.S."/>
            <person name="Biernat P."/>
            <person name="Pawlowska J."/>
        </authorList>
    </citation>
    <scope>NUCLEOTIDE SEQUENCE</scope>
    <source>
        <strain evidence="2">WA0000067209</strain>
    </source>
</reference>
<dbReference type="SUPFAM" id="SSF142338">
    <property type="entry name" value="CofD-like"/>
    <property type="match status" value="1"/>
</dbReference>
<name>A0A8H7Q235_MORIS</name>
<comment type="caution">
    <text evidence="2">The sequence shown here is derived from an EMBL/GenBank/DDBJ whole genome shotgun (WGS) entry which is preliminary data.</text>
</comment>
<dbReference type="InterPro" id="IPR038136">
    <property type="entry name" value="CofD-like_dom_sf"/>
</dbReference>
<evidence type="ECO:0000256" key="1">
    <source>
        <dbReference type="SAM" id="MobiDB-lite"/>
    </source>
</evidence>
<evidence type="ECO:0000313" key="3">
    <source>
        <dbReference type="Proteomes" id="UP000654370"/>
    </source>
</evidence>
<dbReference type="PANTHER" id="PTHR31240">
    <property type="entry name" value="MATERNAL EFFECT EMBRYO ARREST 18"/>
    <property type="match status" value="1"/>
</dbReference>
<accession>A0A8H7Q235</accession>
<organism evidence="2 3">
    <name type="scientific">Mortierella isabellina</name>
    <name type="common">Filamentous fungus</name>
    <name type="synonym">Umbelopsis isabellina</name>
    <dbReference type="NCBI Taxonomy" id="91625"/>
    <lineage>
        <taxon>Eukaryota</taxon>
        <taxon>Fungi</taxon>
        <taxon>Fungi incertae sedis</taxon>
        <taxon>Mucoromycota</taxon>
        <taxon>Mucoromycotina</taxon>
        <taxon>Umbelopsidomycetes</taxon>
        <taxon>Umbelopsidales</taxon>
        <taxon>Umbelopsidaceae</taxon>
        <taxon>Umbelopsis</taxon>
    </lineage>
</organism>
<dbReference type="Pfam" id="PF01933">
    <property type="entry name" value="CofD"/>
    <property type="match status" value="1"/>
</dbReference>
<keyword evidence="3" id="KW-1185">Reference proteome</keyword>
<sequence>MSDISYCVFSGGSACNHIVGAFQRTTPDTVYILGIGDNGGSTSELLRVIGGPSIGDLRSRLTRLINLLPSKMESDPGREERAAIKTIMSYRLPAEGNEHDVKDEWSEIVEGRHRLWEPIPVEKKETIRGFLAMFDYEILKRSHKRFNFRNGSIGNFFLTGARLFFGSLEAAIFLFSAITGISEPTSVIPVINTNHTASIAALLENGETLKGQCEISHPSPSSQKEQKPLNPIDAFSRLAFPGSPVAENAPQTNENLVFSKTLEEKLDARIARIYYMNEFGQEIYPIPSPKVLKHLNTKNVLVYSIGSLYTSIIPCLILRGVGNAISQSTSLQHKILILNGHNDRETTGYTALDFIYAITSALNESKLVDARRKFYQHCNNNNTTNGDSHHSQSHSHSQSSLAMQALKIDVGTPLSSSPLSSNGVDILHPKPTRPQLATKQRPYLLTPSPACSTSTHEGYPATTAQPAVTGTPPGYPSFPQDLLSPAPPNAFITTLLFLSNSEIIVDVEAIKELGIKCLEVRGGVSETGKPIYDDNALRYALEFAVRS</sequence>
<feature type="compositionally biased region" description="Polar residues" evidence="1">
    <location>
        <begin position="414"/>
        <end position="423"/>
    </location>
</feature>
<dbReference type="OrthoDB" id="10267139at2759"/>
<dbReference type="PANTHER" id="PTHR31240:SF0">
    <property type="entry name" value="MATERNAL EFFECT EMBRYO ARREST 18"/>
    <property type="match status" value="1"/>
</dbReference>
<gene>
    <name evidence="2" type="ORF">INT43_000620</name>
</gene>
<dbReference type="InterPro" id="IPR002882">
    <property type="entry name" value="CofD"/>
</dbReference>
<dbReference type="AlphaFoldDB" id="A0A8H7Q235"/>
<dbReference type="Proteomes" id="UP000654370">
    <property type="component" value="Unassembled WGS sequence"/>
</dbReference>
<feature type="region of interest" description="Disordered" evidence="1">
    <location>
        <begin position="414"/>
        <end position="437"/>
    </location>
</feature>
<dbReference type="GO" id="GO:0043743">
    <property type="term" value="F:LPPG:FO 2-phospho-L-lactate transferase activity"/>
    <property type="evidence" value="ECO:0007669"/>
    <property type="project" value="InterPro"/>
</dbReference>
<dbReference type="Gene3D" id="3.40.50.10680">
    <property type="entry name" value="CofD-like domains"/>
    <property type="match status" value="1"/>
</dbReference>